<organism evidence="2 3">
    <name type="scientific">Dethiobacter alkaliphilus AHT 1</name>
    <dbReference type="NCBI Taxonomy" id="555088"/>
    <lineage>
        <taxon>Bacteria</taxon>
        <taxon>Bacillati</taxon>
        <taxon>Bacillota</taxon>
        <taxon>Dethiobacteria</taxon>
        <taxon>Dethiobacterales</taxon>
        <taxon>Dethiobacteraceae</taxon>
        <taxon>Dethiobacter</taxon>
    </lineage>
</organism>
<keyword evidence="3" id="KW-1185">Reference proteome</keyword>
<reference evidence="2 3" key="1">
    <citation type="submission" date="2009-02" db="EMBL/GenBank/DDBJ databases">
        <title>Sequencing of the draft genome and assembly of Dethiobacter alkaliphilus AHT 1.</title>
        <authorList>
            <consortium name="US DOE Joint Genome Institute (JGI-PGF)"/>
            <person name="Lucas S."/>
            <person name="Copeland A."/>
            <person name="Lapidus A."/>
            <person name="Glavina del Rio T."/>
            <person name="Dalin E."/>
            <person name="Tice H."/>
            <person name="Bruce D."/>
            <person name="Goodwin L."/>
            <person name="Pitluck S."/>
            <person name="Larimer F."/>
            <person name="Land M.L."/>
            <person name="Hauser L."/>
            <person name="Muyzer G."/>
        </authorList>
    </citation>
    <scope>NUCLEOTIDE SEQUENCE [LARGE SCALE GENOMIC DNA]</scope>
    <source>
        <strain evidence="2 3">AHT 1</strain>
    </source>
</reference>
<evidence type="ECO:0000313" key="3">
    <source>
        <dbReference type="Proteomes" id="UP000006443"/>
    </source>
</evidence>
<dbReference type="RefSeq" id="WP_008515533.1">
    <property type="nucleotide sequence ID" value="NZ_ACJM01000004.1"/>
</dbReference>
<comment type="caution">
    <text evidence="2">The sequence shown here is derived from an EMBL/GenBank/DDBJ whole genome shotgun (WGS) entry which is preliminary data.</text>
</comment>
<protein>
    <submittedName>
        <fullName evidence="2">Germination (Cortex hydrolysis) and sporulation (Stage II, multiple polar septa)</fullName>
    </submittedName>
</protein>
<accession>C0GF00</accession>
<proteinExistence type="predicted"/>
<feature type="domain" description="GerMN" evidence="1">
    <location>
        <begin position="75"/>
        <end position="164"/>
    </location>
</feature>
<dbReference type="SMART" id="SM00909">
    <property type="entry name" value="Germane"/>
    <property type="match status" value="2"/>
</dbReference>
<dbReference type="PROSITE" id="PS51257">
    <property type="entry name" value="PROKAR_LIPOPROTEIN"/>
    <property type="match status" value="1"/>
</dbReference>
<dbReference type="Pfam" id="PF10646">
    <property type="entry name" value="Germane"/>
    <property type="match status" value="2"/>
</dbReference>
<dbReference type="eggNOG" id="COG5401">
    <property type="taxonomic scope" value="Bacteria"/>
</dbReference>
<dbReference type="Proteomes" id="UP000006443">
    <property type="component" value="Unassembled WGS sequence"/>
</dbReference>
<gene>
    <name evidence="2" type="ORF">DealDRAFT_1059</name>
</gene>
<name>C0GF00_DETAL</name>
<dbReference type="EMBL" id="ACJM01000004">
    <property type="protein sequence ID" value="EEG78182.1"/>
    <property type="molecule type" value="Genomic_DNA"/>
</dbReference>
<dbReference type="STRING" id="555088.DealDRAFT_1059"/>
<evidence type="ECO:0000313" key="2">
    <source>
        <dbReference type="EMBL" id="EEG78182.1"/>
    </source>
</evidence>
<sequence>MRKTTCLLAILILLFLSGCGLLDRDTQENVVPPENGDELIDPDRELRETVFYLPAQEGQVLVPVRIGIPWEEGIAKATLLYTREGNLPAPIANLGLVPLLPAGTQVLGLTIRDGLARVDFSEEFLQYNPELERQIISGIVFTLTEFPTIHEVEIMVEGKVPAFHGSLTAAEPFDRDLGLNLEISPEVDDFADTKQILLYFLYPVGENAFYVPVTRIVEKTDNPLQDVVQELIKGPGPGSPLFSALPKDLELQSVSTEGDQVTILVSGDFAAVGGGQLAADRIRHQVALTLTEISGVMDISLLSDGEPPQFPAGIHFPETFGRPKQWNTAVGTQ</sequence>
<feature type="domain" description="GerMN" evidence="1">
    <location>
        <begin position="224"/>
        <end position="312"/>
    </location>
</feature>
<dbReference type="InterPro" id="IPR019606">
    <property type="entry name" value="GerMN"/>
</dbReference>
<dbReference type="AlphaFoldDB" id="C0GF00"/>
<dbReference type="OrthoDB" id="9809406at2"/>
<evidence type="ECO:0000259" key="1">
    <source>
        <dbReference type="SMART" id="SM00909"/>
    </source>
</evidence>